<organism evidence="2 3">
    <name type="scientific">Williamwhitmania taraxaci</name>
    <dbReference type="NCBI Taxonomy" id="1640674"/>
    <lineage>
        <taxon>Bacteria</taxon>
        <taxon>Pseudomonadati</taxon>
        <taxon>Bacteroidota</taxon>
        <taxon>Bacteroidia</taxon>
        <taxon>Bacteroidales</taxon>
        <taxon>Williamwhitmaniaceae</taxon>
        <taxon>Williamwhitmania</taxon>
    </lineage>
</organism>
<dbReference type="Proteomes" id="UP000199452">
    <property type="component" value="Unassembled WGS sequence"/>
</dbReference>
<evidence type="ECO:0000256" key="1">
    <source>
        <dbReference type="SAM" id="Phobius"/>
    </source>
</evidence>
<feature type="transmembrane region" description="Helical" evidence="1">
    <location>
        <begin position="44"/>
        <end position="63"/>
    </location>
</feature>
<feature type="transmembrane region" description="Helical" evidence="1">
    <location>
        <begin position="12"/>
        <end position="32"/>
    </location>
</feature>
<dbReference type="EMBL" id="FMYP01000180">
    <property type="protein sequence ID" value="SDD41422.1"/>
    <property type="molecule type" value="Genomic_DNA"/>
</dbReference>
<name>A0A1G6UJ86_9BACT</name>
<evidence type="ECO:0000313" key="2">
    <source>
        <dbReference type="EMBL" id="SDD41422.1"/>
    </source>
</evidence>
<gene>
    <name evidence="2" type="ORF">SAMN05216323_11802</name>
</gene>
<keyword evidence="1" id="KW-0472">Membrane</keyword>
<reference evidence="2 3" key="1">
    <citation type="submission" date="2016-09" db="EMBL/GenBank/DDBJ databases">
        <authorList>
            <person name="Capua I."/>
            <person name="De Benedictis P."/>
            <person name="Joannis T."/>
            <person name="Lombin L.H."/>
            <person name="Cattoli G."/>
        </authorList>
    </citation>
    <scope>NUCLEOTIDE SEQUENCE [LARGE SCALE GENOMIC DNA]</scope>
    <source>
        <strain evidence="2 3">A7P-90m</strain>
    </source>
</reference>
<dbReference type="STRING" id="1640674.SAMN05216323_11802"/>
<protein>
    <submittedName>
        <fullName evidence="2">Uncharacterized protein</fullName>
    </submittedName>
</protein>
<evidence type="ECO:0000313" key="3">
    <source>
        <dbReference type="Proteomes" id="UP000199452"/>
    </source>
</evidence>
<accession>A0A1G6UJ86</accession>
<sequence>MDNKMKNDSYKTFGIMLIISFCIMYAVMFLNVDKADHIYLSLSRLYMSLLMVSPMAILMLILMKMMYKDLNSSNKCNL</sequence>
<keyword evidence="1" id="KW-0812">Transmembrane</keyword>
<keyword evidence="3" id="KW-1185">Reference proteome</keyword>
<proteinExistence type="predicted"/>
<dbReference type="AlphaFoldDB" id="A0A1G6UJ86"/>
<keyword evidence="1" id="KW-1133">Transmembrane helix</keyword>